<keyword evidence="5 11" id="KW-0347">Helicase</keyword>
<evidence type="ECO:0000259" key="12">
    <source>
        <dbReference type="PROSITE" id="PS50051"/>
    </source>
</evidence>
<dbReference type="SUPFAM" id="SSF52540">
    <property type="entry name" value="P-loop containing nucleoside triphosphate hydrolases"/>
    <property type="match status" value="1"/>
</dbReference>
<dbReference type="STRING" id="478820.A0A196SLG2"/>
<dbReference type="PRINTS" id="PR01657">
    <property type="entry name" value="MCMFAMILY"/>
</dbReference>
<evidence type="ECO:0000256" key="3">
    <source>
        <dbReference type="ARBA" id="ARBA00022741"/>
    </source>
</evidence>
<dbReference type="SUPFAM" id="SSF50249">
    <property type="entry name" value="Nucleic acid-binding proteins"/>
    <property type="match status" value="1"/>
</dbReference>
<sequence length="740" mass="83587">MARVLPAVEYNRLPNYDSERALIKTFLETFTTKEKQNNGSTKKYISYITEVKQYRREVIPVSLEDIANSPQSALLNNILTNAMRYVELFEDEVDAILPTIHVYEEPTAPADILNRHREETMQAQSAPEKESYEEMVVRKELSRRYDVVFTPDTTHDYHEYAIRDVDSNQIGHYVTIKGMVTRVGEMLPMVRVATYICRECGYENYQRITRRSFTPLKKCTSEKCTKNRSNGDLVMYLPGFKWAKYQEVLLQEMSDQIPTGNIPRVLSLQLRGAVTQSCLPGDVVSISGCYLPTPYTGMQALRAGLITDTYFFVHHVQHHHGVDRAVLGADAVARAVRKLARQEDLYEQLAESLAPEIYGHTDIKKALLLQLVSGVTRATDDGMKIRGDINILLMGDPGVAKSQLLKYISNVAPRGVYTTGKGSSSVGLTAGVLRDPETNEFKVEGGALVLADNGICCIDEFDKMSEADRTSIHEVMEQQTISISKAGIQTTLNARVSLLCAANPLFGRYNPKKSPGENINLPTALLSRFDLIFLILDKPNLEFDRELAEHIAYVHQHGHSKNDGPTKTLPLEVIRAFVAEAQRHAPSVPAELVPYIADTYVNNRQMDVKAAEKNGEFATMTARQLLSILRLAQAHAKLYFREEVKMEDVDEALRLVYMSKASVLDTEEVKNKREDVLSAIFAVVRDYFVANTADAVMVEELEKHVNHRGYTAMQFQDCIRHYQDINVWMLIDNDRKLTFV</sequence>
<evidence type="ECO:0000256" key="2">
    <source>
        <dbReference type="ARBA" id="ARBA00022705"/>
    </source>
</evidence>
<keyword evidence="9 11" id="KW-0131">Cell cycle</keyword>
<dbReference type="InterPro" id="IPR012340">
    <property type="entry name" value="NA-bd_OB-fold"/>
</dbReference>
<dbReference type="Gene3D" id="3.30.1640.10">
    <property type="entry name" value="mini-chromosome maintenance (MCM) complex, chain A, domain 1"/>
    <property type="match status" value="1"/>
</dbReference>
<evidence type="ECO:0000256" key="8">
    <source>
        <dbReference type="ARBA" id="ARBA00023242"/>
    </source>
</evidence>
<dbReference type="PROSITE" id="PS00847">
    <property type="entry name" value="MCM_1"/>
    <property type="match status" value="1"/>
</dbReference>
<dbReference type="GO" id="GO:0000727">
    <property type="term" value="P:double-strand break repair via break-induced replication"/>
    <property type="evidence" value="ECO:0007669"/>
    <property type="project" value="TreeGrafter"/>
</dbReference>
<dbReference type="SMART" id="SM00382">
    <property type="entry name" value="AAA"/>
    <property type="match status" value="1"/>
</dbReference>
<dbReference type="InterPro" id="IPR008050">
    <property type="entry name" value="MCM7"/>
</dbReference>
<comment type="function">
    <text evidence="11">Acts as component of the MCM2-7 complex (MCM complex) which is the replicative helicase essential for 'once per cell cycle' DNA replication initiation and elongation in eukaryotic cells. The active ATPase sites in the MCM2-7 ring are formed through the interaction surfaces of two neighboring subunits such that a critical structure of a conserved arginine finger motif is provided in trans relative to the ATP-binding site of the Walker A box of the adjacent subunit. The six ATPase active sites, however, are likely to contribute differentially to the complex helicase activity.</text>
</comment>
<dbReference type="FunFam" id="3.40.50.300:FF:000501">
    <property type="entry name" value="DNA replication licensing factor MCM7"/>
    <property type="match status" value="1"/>
</dbReference>
<evidence type="ECO:0000256" key="11">
    <source>
        <dbReference type="RuleBase" id="RU365012"/>
    </source>
</evidence>
<dbReference type="Proteomes" id="UP000078348">
    <property type="component" value="Unassembled WGS sequence"/>
</dbReference>
<evidence type="ECO:0000256" key="4">
    <source>
        <dbReference type="ARBA" id="ARBA00022801"/>
    </source>
</evidence>
<dbReference type="Pfam" id="PF17855">
    <property type="entry name" value="MCM_lid"/>
    <property type="match status" value="1"/>
</dbReference>
<organism evidence="13 14">
    <name type="scientific">Blastocystis sp. subtype 1 (strain ATCC 50177 / NandII)</name>
    <dbReference type="NCBI Taxonomy" id="478820"/>
    <lineage>
        <taxon>Eukaryota</taxon>
        <taxon>Sar</taxon>
        <taxon>Stramenopiles</taxon>
        <taxon>Bigyra</taxon>
        <taxon>Opalozoa</taxon>
        <taxon>Opalinata</taxon>
        <taxon>Blastocystidae</taxon>
        <taxon>Blastocystis</taxon>
    </lineage>
</organism>
<dbReference type="Pfam" id="PF00493">
    <property type="entry name" value="MCM"/>
    <property type="match status" value="1"/>
</dbReference>
<dbReference type="Pfam" id="PF24901">
    <property type="entry name" value="WHD_MCM7"/>
    <property type="match status" value="1"/>
</dbReference>
<dbReference type="InterPro" id="IPR041562">
    <property type="entry name" value="MCM_lid"/>
</dbReference>
<evidence type="ECO:0000256" key="7">
    <source>
        <dbReference type="ARBA" id="ARBA00023125"/>
    </source>
</evidence>
<comment type="catalytic activity">
    <reaction evidence="11">
        <text>ATP + H2O = ADP + phosphate + H(+)</text>
        <dbReference type="Rhea" id="RHEA:13065"/>
        <dbReference type="ChEBI" id="CHEBI:15377"/>
        <dbReference type="ChEBI" id="CHEBI:15378"/>
        <dbReference type="ChEBI" id="CHEBI:30616"/>
        <dbReference type="ChEBI" id="CHEBI:43474"/>
        <dbReference type="ChEBI" id="CHEBI:456216"/>
        <dbReference type="EC" id="3.6.4.12"/>
    </reaction>
</comment>
<comment type="subcellular location">
    <subcellularLocation>
        <location evidence="1 11">Nucleus</location>
    </subcellularLocation>
</comment>
<keyword evidence="4 11" id="KW-0378">Hydrolase</keyword>
<dbReference type="InterPro" id="IPR001208">
    <property type="entry name" value="MCM_dom"/>
</dbReference>
<proteinExistence type="inferred from homology"/>
<evidence type="ECO:0000256" key="10">
    <source>
        <dbReference type="RuleBase" id="RU004070"/>
    </source>
</evidence>
<keyword evidence="2 11" id="KW-0235">DNA replication</keyword>
<comment type="caution">
    <text evidence="13">The sequence shown here is derived from an EMBL/GenBank/DDBJ whole genome shotgun (WGS) entry which is preliminary data.</text>
</comment>
<keyword evidence="14" id="KW-1185">Reference proteome</keyword>
<dbReference type="EMBL" id="LXWW01000063">
    <property type="protein sequence ID" value="OAO16749.1"/>
    <property type="molecule type" value="Genomic_DNA"/>
</dbReference>
<dbReference type="Gene3D" id="2.40.50.140">
    <property type="entry name" value="Nucleic acid-binding proteins"/>
    <property type="match status" value="1"/>
</dbReference>
<dbReference type="InterPro" id="IPR027417">
    <property type="entry name" value="P-loop_NTPase"/>
</dbReference>
<keyword evidence="7 10" id="KW-0238">DNA-binding</keyword>
<dbReference type="PANTHER" id="PTHR11630:SF26">
    <property type="entry name" value="DNA REPLICATION LICENSING FACTOR MCM7"/>
    <property type="match status" value="1"/>
</dbReference>
<dbReference type="GO" id="GO:0005634">
    <property type="term" value="C:nucleus"/>
    <property type="evidence" value="ECO:0007669"/>
    <property type="project" value="UniProtKB-SubCell"/>
</dbReference>
<evidence type="ECO:0000256" key="5">
    <source>
        <dbReference type="ARBA" id="ARBA00022806"/>
    </source>
</evidence>
<dbReference type="GO" id="GO:0042555">
    <property type="term" value="C:MCM complex"/>
    <property type="evidence" value="ECO:0007669"/>
    <property type="project" value="InterPro"/>
</dbReference>
<name>A0A196SLG2_BLAHN</name>
<dbReference type="InterPro" id="IPR003593">
    <property type="entry name" value="AAA+_ATPase"/>
</dbReference>
<dbReference type="SMART" id="SM00350">
    <property type="entry name" value="MCM"/>
    <property type="match status" value="1"/>
</dbReference>
<dbReference type="Pfam" id="PF14551">
    <property type="entry name" value="MCM_N"/>
    <property type="match status" value="1"/>
</dbReference>
<feature type="domain" description="MCM C-terminal AAA(+) ATPase" evidence="12">
    <location>
        <begin position="345"/>
        <end position="551"/>
    </location>
</feature>
<dbReference type="AlphaFoldDB" id="A0A196SLG2"/>
<evidence type="ECO:0000313" key="14">
    <source>
        <dbReference type="Proteomes" id="UP000078348"/>
    </source>
</evidence>
<dbReference type="PANTHER" id="PTHR11630">
    <property type="entry name" value="DNA REPLICATION LICENSING FACTOR MCM FAMILY MEMBER"/>
    <property type="match status" value="1"/>
</dbReference>
<keyword evidence="3 10" id="KW-0547">Nucleotide-binding</keyword>
<protein>
    <recommendedName>
        <fullName evidence="11">DNA replication licensing factor MCM7</fullName>
        <ecNumber evidence="11">3.6.4.12</ecNumber>
    </recommendedName>
</protein>
<dbReference type="OrthoDB" id="3207464at2759"/>
<dbReference type="InterPro" id="IPR018525">
    <property type="entry name" value="MCM_CS"/>
</dbReference>
<evidence type="ECO:0000313" key="13">
    <source>
        <dbReference type="EMBL" id="OAO16749.1"/>
    </source>
</evidence>
<keyword evidence="8 11" id="KW-0539">Nucleus</keyword>
<dbReference type="PROSITE" id="PS50051">
    <property type="entry name" value="MCM_2"/>
    <property type="match status" value="1"/>
</dbReference>
<dbReference type="EC" id="3.6.4.12" evidence="11"/>
<dbReference type="Pfam" id="PF17207">
    <property type="entry name" value="MCM_OB"/>
    <property type="match status" value="1"/>
</dbReference>
<dbReference type="InterPro" id="IPR031327">
    <property type="entry name" value="MCM"/>
</dbReference>
<dbReference type="PRINTS" id="PR01663">
    <property type="entry name" value="MCMPROTEIN7"/>
</dbReference>
<dbReference type="GO" id="GO:0005524">
    <property type="term" value="F:ATP binding"/>
    <property type="evidence" value="ECO:0007669"/>
    <property type="project" value="UniProtKB-KW"/>
</dbReference>
<dbReference type="GO" id="GO:0006271">
    <property type="term" value="P:DNA strand elongation involved in DNA replication"/>
    <property type="evidence" value="ECO:0007669"/>
    <property type="project" value="TreeGrafter"/>
</dbReference>
<dbReference type="GO" id="GO:0003697">
    <property type="term" value="F:single-stranded DNA binding"/>
    <property type="evidence" value="ECO:0007669"/>
    <property type="project" value="TreeGrafter"/>
</dbReference>
<keyword evidence="6 10" id="KW-0067">ATP-binding</keyword>
<dbReference type="InterPro" id="IPR033762">
    <property type="entry name" value="MCM_OB"/>
</dbReference>
<evidence type="ECO:0000256" key="9">
    <source>
        <dbReference type="ARBA" id="ARBA00023306"/>
    </source>
</evidence>
<dbReference type="InterPro" id="IPR027925">
    <property type="entry name" value="MCM_N"/>
</dbReference>
<dbReference type="GO" id="GO:0006270">
    <property type="term" value="P:DNA replication initiation"/>
    <property type="evidence" value="ECO:0007669"/>
    <property type="project" value="InterPro"/>
</dbReference>
<comment type="similarity">
    <text evidence="10">Belongs to the MCM family.</text>
</comment>
<gene>
    <name evidence="11" type="primary">MCM7</name>
    <name evidence="13" type="ORF">AV274_1504</name>
</gene>
<reference evidence="13 14" key="1">
    <citation type="submission" date="2016-05" db="EMBL/GenBank/DDBJ databases">
        <title>Nuclear genome of Blastocystis sp. subtype 1 NandII.</title>
        <authorList>
            <person name="Gentekaki E."/>
            <person name="Curtis B."/>
            <person name="Stairs C."/>
            <person name="Eme L."/>
            <person name="Herman E."/>
            <person name="Klimes V."/>
            <person name="Arias M.C."/>
            <person name="Elias M."/>
            <person name="Hilliou F."/>
            <person name="Klute M."/>
            <person name="Malik S.-B."/>
            <person name="Pightling A."/>
            <person name="Rachubinski R."/>
            <person name="Salas D."/>
            <person name="Schlacht A."/>
            <person name="Suga H."/>
            <person name="Archibald J."/>
            <person name="Ball S.G."/>
            <person name="Clark G."/>
            <person name="Dacks J."/>
            <person name="Van Der Giezen M."/>
            <person name="Tsaousis A."/>
            <person name="Roger A."/>
        </authorList>
    </citation>
    <scope>NUCLEOTIDE SEQUENCE [LARGE SCALE GENOMIC DNA]</scope>
    <source>
        <strain evidence="14">ATCC 50177 / NandII</strain>
    </source>
</reference>
<dbReference type="Gene3D" id="3.40.50.300">
    <property type="entry name" value="P-loop containing nucleotide triphosphate hydrolases"/>
    <property type="match status" value="1"/>
</dbReference>
<dbReference type="GO" id="GO:0016887">
    <property type="term" value="F:ATP hydrolysis activity"/>
    <property type="evidence" value="ECO:0007669"/>
    <property type="project" value="RHEA"/>
</dbReference>
<dbReference type="Gene3D" id="2.20.28.10">
    <property type="match status" value="1"/>
</dbReference>
<evidence type="ECO:0000256" key="6">
    <source>
        <dbReference type="ARBA" id="ARBA00022840"/>
    </source>
</evidence>
<dbReference type="GO" id="GO:0017116">
    <property type="term" value="F:single-stranded DNA helicase activity"/>
    <property type="evidence" value="ECO:0007669"/>
    <property type="project" value="TreeGrafter"/>
</dbReference>
<accession>A0A196SLG2</accession>
<evidence type="ECO:0000256" key="1">
    <source>
        <dbReference type="ARBA" id="ARBA00004123"/>
    </source>
</evidence>